<dbReference type="GO" id="GO:0008270">
    <property type="term" value="F:zinc ion binding"/>
    <property type="evidence" value="ECO:0007669"/>
    <property type="project" value="UniProtKB-KW"/>
</dbReference>
<evidence type="ECO:0000256" key="7">
    <source>
        <dbReference type="ARBA" id="ARBA00024019"/>
    </source>
</evidence>
<evidence type="ECO:0000256" key="1">
    <source>
        <dbReference type="ARBA" id="ARBA00022723"/>
    </source>
</evidence>
<keyword evidence="3" id="KW-0862">Zinc</keyword>
<proteinExistence type="inferred from homology"/>
<evidence type="ECO:0000313" key="11">
    <source>
        <dbReference type="EnsemblPlants" id="KQL14176"/>
    </source>
</evidence>
<dbReference type="CDD" id="cd00202">
    <property type="entry name" value="ZnF_GATA"/>
    <property type="match status" value="1"/>
</dbReference>
<evidence type="ECO:0000256" key="9">
    <source>
        <dbReference type="SAM" id="MobiDB-lite"/>
    </source>
</evidence>
<reference evidence="11" key="2">
    <citation type="submission" date="2018-08" db="UniProtKB">
        <authorList>
            <consortium name="EnsemblPlants"/>
        </authorList>
    </citation>
    <scope>IDENTIFICATION</scope>
    <source>
        <strain evidence="11">Yugu1</strain>
    </source>
</reference>
<evidence type="ECO:0000256" key="3">
    <source>
        <dbReference type="ARBA" id="ARBA00022833"/>
    </source>
</evidence>
<keyword evidence="4" id="KW-0805">Transcription regulation</keyword>
<dbReference type="EMBL" id="AGNK02001533">
    <property type="status" value="NOT_ANNOTATED_CDS"/>
    <property type="molecule type" value="Genomic_DNA"/>
</dbReference>
<evidence type="ECO:0000313" key="12">
    <source>
        <dbReference type="Proteomes" id="UP000004995"/>
    </source>
</evidence>
<evidence type="ECO:0000256" key="6">
    <source>
        <dbReference type="ARBA" id="ARBA00023163"/>
    </source>
</evidence>
<dbReference type="GO" id="GO:0006355">
    <property type="term" value="P:regulation of DNA-templated transcription"/>
    <property type="evidence" value="ECO:0000318"/>
    <property type="project" value="GO_Central"/>
</dbReference>
<dbReference type="GO" id="GO:0048510">
    <property type="term" value="P:regulation of timing of transition from vegetative to reproductive phase"/>
    <property type="evidence" value="ECO:0007669"/>
    <property type="project" value="EnsemblPlants"/>
</dbReference>
<comment type="similarity">
    <text evidence="7">Belongs to the type IV zinc-finger family. Class B subfamily.</text>
</comment>
<dbReference type="InParanoid" id="K3Z746"/>
<name>K3Z746_SETIT</name>
<protein>
    <recommendedName>
        <fullName evidence="10">GATA-type domain-containing protein</fullName>
    </recommendedName>
</protein>
<evidence type="ECO:0000256" key="8">
    <source>
        <dbReference type="PROSITE-ProRule" id="PRU00094"/>
    </source>
</evidence>
<dbReference type="FunCoup" id="K3Z746">
    <property type="interactions" value="3"/>
</dbReference>
<dbReference type="GO" id="GO:0005634">
    <property type="term" value="C:nucleus"/>
    <property type="evidence" value="ECO:0000318"/>
    <property type="project" value="GO_Central"/>
</dbReference>
<dbReference type="PANTHER" id="PTHR46813:SF1">
    <property type="entry name" value="GATA TRANSCRIPTION FACTOR 15"/>
    <property type="match status" value="1"/>
</dbReference>
<dbReference type="eggNOG" id="KOG1601">
    <property type="taxonomic scope" value="Eukaryota"/>
</dbReference>
<reference evidence="12" key="1">
    <citation type="journal article" date="2012" name="Nat. Biotechnol.">
        <title>Reference genome sequence of the model plant Setaria.</title>
        <authorList>
            <person name="Bennetzen J.L."/>
            <person name="Schmutz J."/>
            <person name="Wang H."/>
            <person name="Percifield R."/>
            <person name="Hawkins J."/>
            <person name="Pontaroli A.C."/>
            <person name="Estep M."/>
            <person name="Feng L."/>
            <person name="Vaughn J.N."/>
            <person name="Grimwood J."/>
            <person name="Jenkins J."/>
            <person name="Barry K."/>
            <person name="Lindquist E."/>
            <person name="Hellsten U."/>
            <person name="Deshpande S."/>
            <person name="Wang X."/>
            <person name="Wu X."/>
            <person name="Mitros T."/>
            <person name="Triplett J."/>
            <person name="Yang X."/>
            <person name="Ye C.Y."/>
            <person name="Mauro-Herrera M."/>
            <person name="Wang L."/>
            <person name="Li P."/>
            <person name="Sharma M."/>
            <person name="Sharma R."/>
            <person name="Ronald P.C."/>
            <person name="Panaud O."/>
            <person name="Kellogg E.A."/>
            <person name="Brutnell T.P."/>
            <person name="Doust A.N."/>
            <person name="Tuskan G.A."/>
            <person name="Rokhsar D."/>
            <person name="Devos K.M."/>
        </authorList>
    </citation>
    <scope>NUCLEOTIDE SEQUENCE [LARGE SCALE GENOMIC DNA]</scope>
    <source>
        <strain evidence="12">cv. Yugu1</strain>
    </source>
</reference>
<feature type="region of interest" description="Disordered" evidence="9">
    <location>
        <begin position="1"/>
        <end position="32"/>
    </location>
</feature>
<dbReference type="Pfam" id="PF00320">
    <property type="entry name" value="GATA"/>
    <property type="match status" value="1"/>
</dbReference>
<dbReference type="InterPro" id="IPR013088">
    <property type="entry name" value="Znf_NHR/GATA"/>
</dbReference>
<dbReference type="HOGENOM" id="CLU_062129_0_0_1"/>
<accession>K3Z746</accession>
<dbReference type="PANTHER" id="PTHR46813">
    <property type="entry name" value="GATA TRANSCRIPTION FACTOR 18"/>
    <property type="match status" value="1"/>
</dbReference>
<dbReference type="SUPFAM" id="SSF57716">
    <property type="entry name" value="Glucocorticoid receptor-like (DNA-binding domain)"/>
    <property type="match status" value="1"/>
</dbReference>
<evidence type="ECO:0000256" key="4">
    <source>
        <dbReference type="ARBA" id="ARBA00023015"/>
    </source>
</evidence>
<keyword evidence="6" id="KW-0804">Transcription</keyword>
<keyword evidence="1" id="KW-0479">Metal-binding</keyword>
<keyword evidence="12" id="KW-1185">Reference proteome</keyword>
<dbReference type="InterPro" id="IPR000679">
    <property type="entry name" value="Znf_GATA"/>
</dbReference>
<evidence type="ECO:0000256" key="5">
    <source>
        <dbReference type="ARBA" id="ARBA00023125"/>
    </source>
</evidence>
<dbReference type="Gramene" id="KQL14176">
    <property type="protein sequence ID" value="KQL14176"/>
    <property type="gene ID" value="SETIT_022366mg"/>
</dbReference>
<dbReference type="EnsemblPlants" id="KQL14176">
    <property type="protein sequence ID" value="KQL14176"/>
    <property type="gene ID" value="SETIT_022366mg"/>
</dbReference>
<dbReference type="Gene3D" id="3.30.50.10">
    <property type="entry name" value="Erythroid Transcription Factor GATA-1, subunit A"/>
    <property type="match status" value="1"/>
</dbReference>
<dbReference type="OMA" id="AFAVWPE"/>
<feature type="compositionally biased region" description="Low complexity" evidence="9">
    <location>
        <begin position="154"/>
        <end position="167"/>
    </location>
</feature>
<feature type="compositionally biased region" description="Low complexity" evidence="9">
    <location>
        <begin position="187"/>
        <end position="202"/>
    </location>
</feature>
<feature type="domain" description="GATA-type" evidence="10">
    <location>
        <begin position="255"/>
        <end position="287"/>
    </location>
</feature>
<sequence>MRDMRGRPGPRVGDCSAPRGHMTRPPPAFDRPIARDAVDTSRVDLAISATAREALSKLLHCRPSPSSIATSSVPHLLLGSSARRLVFNSRTVASLRTMLRHCTGNSHHQSVATAAPGKTMASTTFSLFFPLPTKGPWPPAAADEAGAFDDDRSSITTSPSSPSSSSSAGSVDCTLSLGTPSSRRAAAEPAEQAKRAAAQPAYPSVSASASASAVSWDVAADQPYYYCCHGSKPAAAGAAKGAVARAEHDQLLVDRRCANCGTSSTPLWRNGPRGPKSLCNACGIRFKKEERRAAATAMDQGQGACGYVAQRAQYGTKQAPADAVPYYGEAAFPCGGGDVADAEAAPFLAWRLNVVAPSPAPAPAFAVWPERTSLFQYN</sequence>
<organism evidence="11 12">
    <name type="scientific">Setaria italica</name>
    <name type="common">Foxtail millet</name>
    <name type="synonym">Panicum italicum</name>
    <dbReference type="NCBI Taxonomy" id="4555"/>
    <lineage>
        <taxon>Eukaryota</taxon>
        <taxon>Viridiplantae</taxon>
        <taxon>Streptophyta</taxon>
        <taxon>Embryophyta</taxon>
        <taxon>Tracheophyta</taxon>
        <taxon>Spermatophyta</taxon>
        <taxon>Magnoliopsida</taxon>
        <taxon>Liliopsida</taxon>
        <taxon>Poales</taxon>
        <taxon>Poaceae</taxon>
        <taxon>PACMAD clade</taxon>
        <taxon>Panicoideae</taxon>
        <taxon>Panicodae</taxon>
        <taxon>Paniceae</taxon>
        <taxon>Cenchrinae</taxon>
        <taxon>Setaria</taxon>
    </lineage>
</organism>
<keyword evidence="5" id="KW-0238">DNA-binding</keyword>
<dbReference type="GO" id="GO:0009908">
    <property type="term" value="P:flower development"/>
    <property type="evidence" value="ECO:0000318"/>
    <property type="project" value="GO_Central"/>
</dbReference>
<dbReference type="Proteomes" id="UP000004995">
    <property type="component" value="Unassembled WGS sequence"/>
</dbReference>
<evidence type="ECO:0000259" key="10">
    <source>
        <dbReference type="PROSITE" id="PS50114"/>
    </source>
</evidence>
<feature type="region of interest" description="Disordered" evidence="9">
    <location>
        <begin position="139"/>
        <end position="202"/>
    </location>
</feature>
<dbReference type="GO" id="GO:0048437">
    <property type="term" value="P:floral organ development"/>
    <property type="evidence" value="ECO:0007669"/>
    <property type="project" value="EnsemblPlants"/>
</dbReference>
<dbReference type="GO" id="GO:0003700">
    <property type="term" value="F:DNA-binding transcription factor activity"/>
    <property type="evidence" value="ECO:0000318"/>
    <property type="project" value="GO_Central"/>
</dbReference>
<dbReference type="PROSITE" id="PS00344">
    <property type="entry name" value="GATA_ZN_FINGER_1"/>
    <property type="match status" value="1"/>
</dbReference>
<dbReference type="GO" id="GO:0000976">
    <property type="term" value="F:transcription cis-regulatory region binding"/>
    <property type="evidence" value="ECO:0000318"/>
    <property type="project" value="GO_Central"/>
</dbReference>
<evidence type="ECO:0000256" key="2">
    <source>
        <dbReference type="ARBA" id="ARBA00022771"/>
    </source>
</evidence>
<dbReference type="SMART" id="SM00401">
    <property type="entry name" value="ZnF_GATA"/>
    <property type="match status" value="1"/>
</dbReference>
<keyword evidence="2 8" id="KW-0863">Zinc-finger</keyword>
<dbReference type="AlphaFoldDB" id="K3Z746"/>
<dbReference type="PROSITE" id="PS50114">
    <property type="entry name" value="GATA_ZN_FINGER_2"/>
    <property type="match status" value="1"/>
</dbReference>